<dbReference type="AlphaFoldDB" id="A0A9D1Z781"/>
<feature type="signal peptide" evidence="6">
    <location>
        <begin position="1"/>
        <end position="25"/>
    </location>
</feature>
<evidence type="ECO:0000256" key="2">
    <source>
        <dbReference type="ARBA" id="ARBA00022729"/>
    </source>
</evidence>
<evidence type="ECO:0000256" key="5">
    <source>
        <dbReference type="ARBA" id="ARBA00023288"/>
    </source>
</evidence>
<dbReference type="EMBL" id="DXCO01000019">
    <property type="protein sequence ID" value="HIY77869.1"/>
    <property type="molecule type" value="Genomic_DNA"/>
</dbReference>
<gene>
    <name evidence="7" type="ORF">H9728_02385</name>
</gene>
<sequence length="532" mass="59985">MKFIKKMTVLVLALCLSLSFFAVGAGCEWTTGDAGETVVSGGGGISWDLGDTNDWVARTRPTADDFSDKTLNIKFFNGGYGRAWLDEMEKQFEADYPGIDVRLTASTNSSDFQDLLRTELQGNNPYDIYICHDISWESLGGDEKLLVDLTDELYNAVMYTDPTPDDTIVEEQGLTLDESGNAQITYKNLLTDASVTSAYYRDGYYKVAQVQGAGGILYNKTMFDQYGWELPETYDDLKALCEQIVEDTNGDIAPFLVAGSEGYLWDSLVYDWWIQLAGQEEFNRLFEGNDKNCWNPDEYPYHRQAYQYWYDLFVVNQSEYMLDGFTGIDNVMANAVFLQGMAAMMPATAWAVNELGADVLEESGLDVGLIPTPYVEGAKTDEDGNPLRVCYDVAGRDSIVVSTNGNSDLAIEFLKWMGELDNKYIFPKNVSGMVMGFKYDVDTLLTDEYCRFTWDRDMFKLLGETTFRTTGYSSNPMFVLKLVSAYPIENYYLRCFTTYGTASQITPSSIFASAWSQVNSKWDDWRFEAGLE</sequence>
<reference evidence="7" key="2">
    <citation type="submission" date="2021-04" db="EMBL/GenBank/DDBJ databases">
        <authorList>
            <person name="Gilroy R."/>
        </authorList>
    </citation>
    <scope>NUCLEOTIDE SEQUENCE</scope>
    <source>
        <strain evidence="7">CHK199-9574</strain>
    </source>
</reference>
<keyword evidence="4" id="KW-0564">Palmitate</keyword>
<organism evidence="7 8">
    <name type="scientific">Candidatus Borkfalkia excrementavium</name>
    <dbReference type="NCBI Taxonomy" id="2838505"/>
    <lineage>
        <taxon>Bacteria</taxon>
        <taxon>Bacillati</taxon>
        <taxon>Bacillota</taxon>
        <taxon>Clostridia</taxon>
        <taxon>Christensenellales</taxon>
        <taxon>Christensenellaceae</taxon>
        <taxon>Candidatus Borkfalkia</taxon>
    </lineage>
</organism>
<evidence type="ECO:0000256" key="4">
    <source>
        <dbReference type="ARBA" id="ARBA00023139"/>
    </source>
</evidence>
<dbReference type="Gene3D" id="3.40.190.10">
    <property type="entry name" value="Periplasmic binding protein-like II"/>
    <property type="match status" value="2"/>
</dbReference>
<dbReference type="InterPro" id="IPR006059">
    <property type="entry name" value="SBP"/>
</dbReference>
<evidence type="ECO:0000256" key="3">
    <source>
        <dbReference type="ARBA" id="ARBA00023136"/>
    </source>
</evidence>
<keyword evidence="2 6" id="KW-0732">Signal</keyword>
<dbReference type="InterPro" id="IPR050490">
    <property type="entry name" value="Bact_solute-bd_prot1"/>
</dbReference>
<evidence type="ECO:0000313" key="7">
    <source>
        <dbReference type="EMBL" id="HIY77869.1"/>
    </source>
</evidence>
<keyword evidence="3" id="KW-0472">Membrane</keyword>
<dbReference type="Proteomes" id="UP000824135">
    <property type="component" value="Unassembled WGS sequence"/>
</dbReference>
<comment type="caution">
    <text evidence="7">The sequence shown here is derived from an EMBL/GenBank/DDBJ whole genome shotgun (WGS) entry which is preliminary data.</text>
</comment>
<protein>
    <submittedName>
        <fullName evidence="7">ABC transporter substrate-binding protein</fullName>
    </submittedName>
</protein>
<dbReference type="SUPFAM" id="SSF53850">
    <property type="entry name" value="Periplasmic binding protein-like II"/>
    <property type="match status" value="1"/>
</dbReference>
<name>A0A9D1Z781_9FIRM</name>
<evidence type="ECO:0000256" key="1">
    <source>
        <dbReference type="ARBA" id="ARBA00022475"/>
    </source>
</evidence>
<dbReference type="PROSITE" id="PS51257">
    <property type="entry name" value="PROKAR_LIPOPROTEIN"/>
    <property type="match status" value="1"/>
</dbReference>
<dbReference type="PANTHER" id="PTHR43649">
    <property type="entry name" value="ARABINOSE-BINDING PROTEIN-RELATED"/>
    <property type="match status" value="1"/>
</dbReference>
<feature type="chain" id="PRO_5038977040" evidence="6">
    <location>
        <begin position="26"/>
        <end position="532"/>
    </location>
</feature>
<dbReference type="Pfam" id="PF01547">
    <property type="entry name" value="SBP_bac_1"/>
    <property type="match status" value="1"/>
</dbReference>
<keyword evidence="1" id="KW-1003">Cell membrane</keyword>
<proteinExistence type="predicted"/>
<evidence type="ECO:0000313" key="8">
    <source>
        <dbReference type="Proteomes" id="UP000824135"/>
    </source>
</evidence>
<accession>A0A9D1Z781</accession>
<evidence type="ECO:0000256" key="6">
    <source>
        <dbReference type="SAM" id="SignalP"/>
    </source>
</evidence>
<dbReference type="PANTHER" id="PTHR43649:SF33">
    <property type="entry name" value="POLYGALACTURONAN_RHAMNOGALACTURONAN-BINDING PROTEIN YTCQ"/>
    <property type="match status" value="1"/>
</dbReference>
<keyword evidence="5" id="KW-0449">Lipoprotein</keyword>
<reference evidence="7" key="1">
    <citation type="journal article" date="2021" name="PeerJ">
        <title>Extensive microbial diversity within the chicken gut microbiome revealed by metagenomics and culture.</title>
        <authorList>
            <person name="Gilroy R."/>
            <person name="Ravi A."/>
            <person name="Getino M."/>
            <person name="Pursley I."/>
            <person name="Horton D.L."/>
            <person name="Alikhan N.F."/>
            <person name="Baker D."/>
            <person name="Gharbi K."/>
            <person name="Hall N."/>
            <person name="Watson M."/>
            <person name="Adriaenssens E.M."/>
            <person name="Foster-Nyarko E."/>
            <person name="Jarju S."/>
            <person name="Secka A."/>
            <person name="Antonio M."/>
            <person name="Oren A."/>
            <person name="Chaudhuri R.R."/>
            <person name="La Ragione R."/>
            <person name="Hildebrand F."/>
            <person name="Pallen M.J."/>
        </authorList>
    </citation>
    <scope>NUCLEOTIDE SEQUENCE</scope>
    <source>
        <strain evidence="7">CHK199-9574</strain>
    </source>
</reference>